<protein>
    <submittedName>
        <fullName evidence="2">VOC family protein</fullName>
    </submittedName>
</protein>
<evidence type="ECO:0000313" key="2">
    <source>
        <dbReference type="EMBL" id="XAN06364.1"/>
    </source>
</evidence>
<dbReference type="Gene3D" id="3.30.720.120">
    <property type="match status" value="1"/>
</dbReference>
<accession>A0ABZ3FNM8</accession>
<evidence type="ECO:0000313" key="3">
    <source>
        <dbReference type="Proteomes" id="UP001442841"/>
    </source>
</evidence>
<sequence>MTNYRPDGYSTLTPMIVVTDGPAAIAFYEDVFGAEVVARMAGPGGEIWHCEMQLESGRFQLMDANDAYRMITLDTADDAVPYSLAIYVSDCDATVAKAEAAGATVREPLGDFDVTGDRFASIRDPFGVRWTVMTRKVAKTDAEIQAGLDAMAAG</sequence>
<dbReference type="SUPFAM" id="SSF54593">
    <property type="entry name" value="Glyoxalase/Bleomycin resistance protein/Dihydroxybiphenyl dioxygenase"/>
    <property type="match status" value="1"/>
</dbReference>
<feature type="domain" description="VOC" evidence="1">
    <location>
        <begin position="8"/>
        <end position="135"/>
    </location>
</feature>
<dbReference type="PANTHER" id="PTHR34109">
    <property type="entry name" value="BNAUNNG04460D PROTEIN-RELATED"/>
    <property type="match status" value="1"/>
</dbReference>
<organism evidence="2 3">
    <name type="scientific">Ammonicoccus fulvus</name>
    <dbReference type="NCBI Taxonomy" id="3138240"/>
    <lineage>
        <taxon>Bacteria</taxon>
        <taxon>Bacillati</taxon>
        <taxon>Actinomycetota</taxon>
        <taxon>Actinomycetes</taxon>
        <taxon>Propionibacteriales</taxon>
        <taxon>Propionibacteriaceae</taxon>
        <taxon>Ammonicoccus</taxon>
    </lineage>
</organism>
<name>A0ABZ3FNM8_9ACTN</name>
<dbReference type="PROSITE" id="PS51819">
    <property type="entry name" value="VOC"/>
    <property type="match status" value="1"/>
</dbReference>
<dbReference type="Pfam" id="PF00903">
    <property type="entry name" value="Glyoxalase"/>
    <property type="match status" value="1"/>
</dbReference>
<dbReference type="Gene3D" id="3.30.720.110">
    <property type="match status" value="1"/>
</dbReference>
<dbReference type="RefSeq" id="WP_425307794.1">
    <property type="nucleotide sequence ID" value="NZ_CP154795.1"/>
</dbReference>
<keyword evidence="3" id="KW-1185">Reference proteome</keyword>
<dbReference type="InterPro" id="IPR029068">
    <property type="entry name" value="Glyas_Bleomycin-R_OHBP_Dase"/>
</dbReference>
<reference evidence="2 3" key="1">
    <citation type="submission" date="2024-04" db="EMBL/GenBank/DDBJ databases">
        <title>Isolation of an actinomycete strain from pig manure.</title>
        <authorList>
            <person name="Gong T."/>
            <person name="Yu Z."/>
            <person name="An M."/>
            <person name="Wei C."/>
            <person name="Yang W."/>
            <person name="Liu L."/>
        </authorList>
    </citation>
    <scope>NUCLEOTIDE SEQUENCE [LARGE SCALE GENOMIC DNA]</scope>
    <source>
        <strain evidence="2 3">ZF39</strain>
    </source>
</reference>
<gene>
    <name evidence="2" type="ORF">AADG42_03260</name>
</gene>
<dbReference type="InterPro" id="IPR004360">
    <property type="entry name" value="Glyas_Fos-R_dOase_dom"/>
</dbReference>
<dbReference type="PANTHER" id="PTHR34109:SF1">
    <property type="entry name" value="VOC DOMAIN-CONTAINING PROTEIN"/>
    <property type="match status" value="1"/>
</dbReference>
<dbReference type="Proteomes" id="UP001442841">
    <property type="component" value="Chromosome"/>
</dbReference>
<dbReference type="InterPro" id="IPR037523">
    <property type="entry name" value="VOC_core"/>
</dbReference>
<dbReference type="CDD" id="cd07246">
    <property type="entry name" value="VOC_like"/>
    <property type="match status" value="1"/>
</dbReference>
<dbReference type="EMBL" id="CP154795">
    <property type="protein sequence ID" value="XAN06364.1"/>
    <property type="molecule type" value="Genomic_DNA"/>
</dbReference>
<proteinExistence type="predicted"/>
<evidence type="ECO:0000259" key="1">
    <source>
        <dbReference type="PROSITE" id="PS51819"/>
    </source>
</evidence>